<keyword evidence="1" id="KW-0812">Transmembrane</keyword>
<sequence length="118" mass="11660">MRGDRGVSSLELAGYLPVLLVIAMAALQLGLVGYGANQAGTAARAAARSASQDGDGAAVGTAAVSSWLDPAVSTAPGAETTTARVTVHVPSVIPLLGDGWDIVREATMPTDRSAASGG</sequence>
<dbReference type="RefSeq" id="WP_359289363.1">
    <property type="nucleotide sequence ID" value="NZ_BEVZ01000004.1"/>
</dbReference>
<dbReference type="InterPro" id="IPR012495">
    <property type="entry name" value="TadE-like_dom"/>
</dbReference>
<comment type="caution">
    <text evidence="3">The sequence shown here is derived from an EMBL/GenBank/DDBJ whole genome shotgun (WGS) entry which is preliminary data.</text>
</comment>
<gene>
    <name evidence="3" type="ORF">AB0E65_08030</name>
</gene>
<protein>
    <submittedName>
        <fullName evidence="3">TadE/TadG family type IV pilus assembly protein</fullName>
    </submittedName>
</protein>
<keyword evidence="1" id="KW-0472">Membrane</keyword>
<evidence type="ECO:0000256" key="1">
    <source>
        <dbReference type="SAM" id="Phobius"/>
    </source>
</evidence>
<keyword evidence="4" id="KW-1185">Reference proteome</keyword>
<dbReference type="Proteomes" id="UP001550850">
    <property type="component" value="Unassembled WGS sequence"/>
</dbReference>
<reference evidence="3 4" key="1">
    <citation type="submission" date="2024-06" db="EMBL/GenBank/DDBJ databases">
        <title>The Natural Products Discovery Center: Release of the First 8490 Sequenced Strains for Exploring Actinobacteria Biosynthetic Diversity.</title>
        <authorList>
            <person name="Kalkreuter E."/>
            <person name="Kautsar S.A."/>
            <person name="Yang D."/>
            <person name="Bader C.D."/>
            <person name="Teijaro C.N."/>
            <person name="Fluegel L."/>
            <person name="Davis C.M."/>
            <person name="Simpson J.R."/>
            <person name="Lauterbach L."/>
            <person name="Steele A.D."/>
            <person name="Gui C."/>
            <person name="Meng S."/>
            <person name="Li G."/>
            <person name="Viehrig K."/>
            <person name="Ye F."/>
            <person name="Su P."/>
            <person name="Kiefer A.F."/>
            <person name="Nichols A."/>
            <person name="Cepeda A.J."/>
            <person name="Yan W."/>
            <person name="Fan B."/>
            <person name="Jiang Y."/>
            <person name="Adhikari A."/>
            <person name="Zheng C.-J."/>
            <person name="Schuster L."/>
            <person name="Cowan T.M."/>
            <person name="Smanski M.J."/>
            <person name="Chevrette M.G."/>
            <person name="De Carvalho L.P.S."/>
            <person name="Shen B."/>
        </authorList>
    </citation>
    <scope>NUCLEOTIDE SEQUENCE [LARGE SCALE GENOMIC DNA]</scope>
    <source>
        <strain evidence="3 4">NPDC038104</strain>
    </source>
</reference>
<dbReference type="EMBL" id="JBEZUR010000008">
    <property type="protein sequence ID" value="MEU3554155.1"/>
    <property type="molecule type" value="Genomic_DNA"/>
</dbReference>
<dbReference type="Pfam" id="PF07811">
    <property type="entry name" value="TadE"/>
    <property type="match status" value="1"/>
</dbReference>
<accession>A0ABV2YEJ1</accession>
<evidence type="ECO:0000313" key="4">
    <source>
        <dbReference type="Proteomes" id="UP001550850"/>
    </source>
</evidence>
<name>A0ABV2YEJ1_9ACTN</name>
<proteinExistence type="predicted"/>
<evidence type="ECO:0000313" key="3">
    <source>
        <dbReference type="EMBL" id="MEU3554155.1"/>
    </source>
</evidence>
<organism evidence="3 4">
    <name type="scientific">Streptomyces fragilis</name>
    <dbReference type="NCBI Taxonomy" id="67301"/>
    <lineage>
        <taxon>Bacteria</taxon>
        <taxon>Bacillati</taxon>
        <taxon>Actinomycetota</taxon>
        <taxon>Actinomycetes</taxon>
        <taxon>Kitasatosporales</taxon>
        <taxon>Streptomycetaceae</taxon>
        <taxon>Streptomyces</taxon>
    </lineage>
</organism>
<evidence type="ECO:0000259" key="2">
    <source>
        <dbReference type="Pfam" id="PF07811"/>
    </source>
</evidence>
<feature type="domain" description="TadE-like" evidence="2">
    <location>
        <begin position="6"/>
        <end position="48"/>
    </location>
</feature>
<feature type="transmembrane region" description="Helical" evidence="1">
    <location>
        <begin position="12"/>
        <end position="34"/>
    </location>
</feature>
<keyword evidence="1" id="KW-1133">Transmembrane helix</keyword>